<reference evidence="2 3" key="1">
    <citation type="submission" date="2020-04" db="EMBL/GenBank/DDBJ databases">
        <title>Perkinsus olseni comparative genomics.</title>
        <authorList>
            <person name="Bogema D.R."/>
        </authorList>
    </citation>
    <scope>NUCLEOTIDE SEQUENCE [LARGE SCALE GENOMIC DNA]</scope>
    <source>
        <strain evidence="2">ATCC PRA-205</strain>
    </source>
</reference>
<evidence type="ECO:0000256" key="1">
    <source>
        <dbReference type="SAM" id="MobiDB-lite"/>
    </source>
</evidence>
<dbReference type="GO" id="GO:1990904">
    <property type="term" value="C:ribonucleoprotein complex"/>
    <property type="evidence" value="ECO:0007669"/>
    <property type="project" value="UniProtKB-KW"/>
</dbReference>
<gene>
    <name evidence="2" type="primary">LARP4B_4</name>
    <name evidence="2" type="ORF">FOZ62_022230</name>
</gene>
<name>A0A7J6QEY8_PEROL</name>
<evidence type="ECO:0000313" key="2">
    <source>
        <dbReference type="EMBL" id="KAF4706935.1"/>
    </source>
</evidence>
<keyword evidence="2" id="KW-0687">Ribonucleoprotein</keyword>
<feature type="region of interest" description="Disordered" evidence="1">
    <location>
        <begin position="1"/>
        <end position="34"/>
    </location>
</feature>
<protein>
    <submittedName>
        <fullName evidence="2">La ribonucleoprotein domain member 4B</fullName>
    </submittedName>
</protein>
<proteinExistence type="predicted"/>
<comment type="caution">
    <text evidence="2">The sequence shown here is derived from an EMBL/GenBank/DDBJ whole genome shotgun (WGS) entry which is preliminary data.</text>
</comment>
<feature type="non-terminal residue" evidence="2">
    <location>
        <position position="125"/>
    </location>
</feature>
<feature type="compositionally biased region" description="Basic and acidic residues" evidence="1">
    <location>
        <begin position="25"/>
        <end position="34"/>
    </location>
</feature>
<dbReference type="Proteomes" id="UP000574390">
    <property type="component" value="Unassembled WGS sequence"/>
</dbReference>
<evidence type="ECO:0000313" key="3">
    <source>
        <dbReference type="Proteomes" id="UP000574390"/>
    </source>
</evidence>
<organism evidence="2 3">
    <name type="scientific">Perkinsus olseni</name>
    <name type="common">Perkinsus atlanticus</name>
    <dbReference type="NCBI Taxonomy" id="32597"/>
    <lineage>
        <taxon>Eukaryota</taxon>
        <taxon>Sar</taxon>
        <taxon>Alveolata</taxon>
        <taxon>Perkinsozoa</taxon>
        <taxon>Perkinsea</taxon>
        <taxon>Perkinsida</taxon>
        <taxon>Perkinsidae</taxon>
        <taxon>Perkinsus</taxon>
    </lineage>
</organism>
<dbReference type="AlphaFoldDB" id="A0A7J6QEY8"/>
<feature type="non-terminal residue" evidence="2">
    <location>
        <position position="1"/>
    </location>
</feature>
<sequence>YRSKMQSGGVEVANNATAPEPSKGTAKDDSSSTVKYEKIKLAVEGVLSKDFLKSNPSFASRMNAQMYMSLDSLFNSKVIEDLNTTAEEIANAISSLGSTKVALDSSRTLIKPIIPELQRRTTLIV</sequence>
<dbReference type="EMBL" id="JABANM010030046">
    <property type="protein sequence ID" value="KAF4706935.1"/>
    <property type="molecule type" value="Genomic_DNA"/>
</dbReference>
<accession>A0A7J6QEY8</accession>